<dbReference type="Pfam" id="PF04230">
    <property type="entry name" value="PS_pyruv_trans"/>
    <property type="match status" value="1"/>
</dbReference>
<evidence type="ECO:0000313" key="2">
    <source>
        <dbReference type="EMBL" id="KAA3923285.1"/>
    </source>
</evidence>
<comment type="caution">
    <text evidence="3">The sequence shown here is derived from an EMBL/GenBank/DDBJ whole genome shotgun (WGS) entry which is preliminary data.</text>
</comment>
<evidence type="ECO:0000313" key="5">
    <source>
        <dbReference type="Proteomes" id="UP000375690"/>
    </source>
</evidence>
<evidence type="ECO:0000313" key="4">
    <source>
        <dbReference type="Proteomes" id="UP000365824"/>
    </source>
</evidence>
<name>A0A414EB52_BACOV</name>
<accession>A0A414EB52</accession>
<proteinExistence type="predicted"/>
<gene>
    <name evidence="3" type="ORF">F3B53_19705</name>
    <name evidence="2" type="ORF">F3F25_24505</name>
</gene>
<dbReference type="EMBL" id="VWLB01000055">
    <property type="protein sequence ID" value="KAA3923285.1"/>
    <property type="molecule type" value="Genomic_DNA"/>
</dbReference>
<protein>
    <submittedName>
        <fullName evidence="3">Polysaccharide pyruvyl transferase family protein</fullName>
    </submittedName>
</protein>
<dbReference type="AlphaFoldDB" id="A0A414EB52"/>
<keyword evidence="3" id="KW-0808">Transferase</keyword>
<sequence length="345" mass="39878">MMRIGLLTYHHSANYGAVMQSYATCRALKELGHEVEFINFRQDEKRSNSSIIFYFKIKAFDRFMETFYPSETKVIQSMDDLNAIASNYDCLMVGSDQVWNPGISQSKCLAYFLDFGESDIRRISYASSFGISKWPEQYQSLLPSINSSLHRFCSISVREETGKYLLNSLFKLNSQVVLDPTLLHADYNEITGSIVNNDEVICYLLNRGKLQLEKTIRLSRSLGKTPKMISTIRPTFGFRYVYPPSIENWIRYIAGAKFVITDSFHGLAFSLIYNKQFVVISPSNGKNSRLKDLLKSVGLEDRYFDENDPIIYRELQNKKIDYNKVNSKLEILKKVSWDYLKNALQ</sequence>
<dbReference type="EMBL" id="VWFC01000029">
    <property type="protein sequence ID" value="KAB1323097.1"/>
    <property type="molecule type" value="Genomic_DNA"/>
</dbReference>
<reference evidence="4 5" key="1">
    <citation type="journal article" date="2019" name="Nat. Med.">
        <title>A library of human gut bacterial isolates paired with longitudinal multiomics data enables mechanistic microbiome research.</title>
        <authorList>
            <person name="Poyet M."/>
            <person name="Groussin M."/>
            <person name="Gibbons S.M."/>
            <person name="Avila-Pacheco J."/>
            <person name="Jiang X."/>
            <person name="Kearney S.M."/>
            <person name="Perrotta A.R."/>
            <person name="Berdy B."/>
            <person name="Zhao S."/>
            <person name="Lieberman T.D."/>
            <person name="Swanson P.K."/>
            <person name="Smith M."/>
            <person name="Roesemann S."/>
            <person name="Alexander J.E."/>
            <person name="Rich S.A."/>
            <person name="Livny J."/>
            <person name="Vlamakis H."/>
            <person name="Clish C."/>
            <person name="Bullock K."/>
            <person name="Deik A."/>
            <person name="Scott J."/>
            <person name="Pierce K.A."/>
            <person name="Xavier R.J."/>
            <person name="Alm E.J."/>
        </authorList>
    </citation>
    <scope>NUCLEOTIDE SEQUENCE [LARGE SCALE GENOMIC DNA]</scope>
    <source>
        <strain evidence="2 4">BIOML-A160</strain>
        <strain evidence="3 5">BIOML-A2</strain>
    </source>
</reference>
<evidence type="ECO:0000259" key="1">
    <source>
        <dbReference type="Pfam" id="PF04230"/>
    </source>
</evidence>
<evidence type="ECO:0000313" key="3">
    <source>
        <dbReference type="EMBL" id="KAB1323097.1"/>
    </source>
</evidence>
<organism evidence="3 5">
    <name type="scientific">Bacteroides ovatus</name>
    <dbReference type="NCBI Taxonomy" id="28116"/>
    <lineage>
        <taxon>Bacteria</taxon>
        <taxon>Pseudomonadati</taxon>
        <taxon>Bacteroidota</taxon>
        <taxon>Bacteroidia</taxon>
        <taxon>Bacteroidales</taxon>
        <taxon>Bacteroidaceae</taxon>
        <taxon>Bacteroides</taxon>
    </lineage>
</organism>
<dbReference type="GO" id="GO:0016740">
    <property type="term" value="F:transferase activity"/>
    <property type="evidence" value="ECO:0007669"/>
    <property type="project" value="UniProtKB-KW"/>
</dbReference>
<dbReference type="Proteomes" id="UP000365824">
    <property type="component" value="Unassembled WGS sequence"/>
</dbReference>
<feature type="domain" description="Polysaccharide pyruvyl transferase" evidence="1">
    <location>
        <begin position="14"/>
        <end position="284"/>
    </location>
</feature>
<dbReference type="InterPro" id="IPR007345">
    <property type="entry name" value="Polysacch_pyruvyl_Trfase"/>
</dbReference>
<dbReference type="Proteomes" id="UP000375690">
    <property type="component" value="Unassembled WGS sequence"/>
</dbReference>